<dbReference type="Proteomes" id="UP001595075">
    <property type="component" value="Unassembled WGS sequence"/>
</dbReference>
<accession>A0ABR4CUH9</accession>
<organism evidence="1 2">
    <name type="scientific">Oculimacula yallundae</name>
    <dbReference type="NCBI Taxonomy" id="86028"/>
    <lineage>
        <taxon>Eukaryota</taxon>
        <taxon>Fungi</taxon>
        <taxon>Dikarya</taxon>
        <taxon>Ascomycota</taxon>
        <taxon>Pezizomycotina</taxon>
        <taxon>Leotiomycetes</taxon>
        <taxon>Helotiales</taxon>
        <taxon>Ploettnerulaceae</taxon>
        <taxon>Oculimacula</taxon>
    </lineage>
</organism>
<evidence type="ECO:0000313" key="1">
    <source>
        <dbReference type="EMBL" id="KAL2073638.1"/>
    </source>
</evidence>
<sequence>MTNNLVKPIDNHPGIAFQIRTLTGHNHAGNATIAFLVATDTDYLKGEMEGQTFTYRCRKASIAKNI</sequence>
<protein>
    <submittedName>
        <fullName evidence="1">Uncharacterized protein</fullName>
    </submittedName>
</protein>
<dbReference type="EMBL" id="JAZHXI010000003">
    <property type="protein sequence ID" value="KAL2073638.1"/>
    <property type="molecule type" value="Genomic_DNA"/>
</dbReference>
<name>A0ABR4CUH9_9HELO</name>
<comment type="caution">
    <text evidence="1">The sequence shown here is derived from an EMBL/GenBank/DDBJ whole genome shotgun (WGS) entry which is preliminary data.</text>
</comment>
<proteinExistence type="predicted"/>
<keyword evidence="2" id="KW-1185">Reference proteome</keyword>
<evidence type="ECO:0000313" key="2">
    <source>
        <dbReference type="Proteomes" id="UP001595075"/>
    </source>
</evidence>
<gene>
    <name evidence="1" type="ORF">VTL71DRAFT_10964</name>
</gene>
<reference evidence="1 2" key="1">
    <citation type="journal article" date="2024" name="Commun. Biol.">
        <title>Comparative genomic analysis of thermophilic fungi reveals convergent evolutionary adaptations and gene losses.</title>
        <authorList>
            <person name="Steindorff A.S."/>
            <person name="Aguilar-Pontes M.V."/>
            <person name="Robinson A.J."/>
            <person name="Andreopoulos B."/>
            <person name="LaButti K."/>
            <person name="Kuo A."/>
            <person name="Mondo S."/>
            <person name="Riley R."/>
            <person name="Otillar R."/>
            <person name="Haridas S."/>
            <person name="Lipzen A."/>
            <person name="Grimwood J."/>
            <person name="Schmutz J."/>
            <person name="Clum A."/>
            <person name="Reid I.D."/>
            <person name="Moisan M.C."/>
            <person name="Butler G."/>
            <person name="Nguyen T.T.M."/>
            <person name="Dewar K."/>
            <person name="Conant G."/>
            <person name="Drula E."/>
            <person name="Henrissat B."/>
            <person name="Hansel C."/>
            <person name="Singer S."/>
            <person name="Hutchinson M.I."/>
            <person name="de Vries R.P."/>
            <person name="Natvig D.O."/>
            <person name="Powell A.J."/>
            <person name="Tsang A."/>
            <person name="Grigoriev I.V."/>
        </authorList>
    </citation>
    <scope>NUCLEOTIDE SEQUENCE [LARGE SCALE GENOMIC DNA]</scope>
    <source>
        <strain evidence="1 2">CBS 494.80</strain>
    </source>
</reference>